<dbReference type="EMBL" id="BNBD01000001">
    <property type="protein sequence ID" value="GHF25221.1"/>
    <property type="molecule type" value="Genomic_DNA"/>
</dbReference>
<keyword evidence="8" id="KW-1185">Reference proteome</keyword>
<keyword evidence="4 5" id="KW-0408">Iron</keyword>
<feature type="binding site" evidence="5">
    <location>
        <position position="153"/>
    </location>
    <ligand>
        <name>Fe cation</name>
        <dbReference type="ChEBI" id="CHEBI:24875"/>
    </ligand>
</feature>
<keyword evidence="2 5" id="KW-0479">Metal-binding</keyword>
<dbReference type="PIRSF" id="PIRSF019543">
    <property type="entry name" value="Clavaminate_syn"/>
    <property type="match status" value="1"/>
</dbReference>
<evidence type="ECO:0000259" key="6">
    <source>
        <dbReference type="Pfam" id="PF02668"/>
    </source>
</evidence>
<evidence type="ECO:0000256" key="2">
    <source>
        <dbReference type="ARBA" id="ARBA00022723"/>
    </source>
</evidence>
<sequence length="329" mass="36391">MRESAPVPDIQEIVLTAQETRHADDAIRRLVSEYDTTDDLGLLARLAEHRDSLPVRLTDVLAGIRSRLGSAVTVIRRPRPDENVGPTPSHWRLRGHAATAAHDLWLAMVSVQVGEPVCWQTLQGGRLFNDVLPIEGQEHAQTGHSSVNNLDFHVEDAFDDDRCDVLALLCLRNRDLTATTVATADQLVDVGAEDRELLSRPCFAILPDPEHLKGSGTVDPSPVWRPVLFGGSRPYLRVDPAYTTTAPGDDASARAFSRLCRRLAGALVPVRLSPGDLLLIDNYRAVHGREPFRPRYDGTDRWLRKLTLTFDLQQSSGRRRAGSRALALS</sequence>
<dbReference type="InterPro" id="IPR003819">
    <property type="entry name" value="TauD/TfdA-like"/>
</dbReference>
<dbReference type="AlphaFoldDB" id="A0A919E8S1"/>
<dbReference type="SUPFAM" id="SSF51197">
    <property type="entry name" value="Clavaminate synthase-like"/>
    <property type="match status" value="1"/>
</dbReference>
<accession>A0A919E8S1</accession>
<comment type="caution">
    <text evidence="7">The sequence shown here is derived from an EMBL/GenBank/DDBJ whole genome shotgun (WGS) entry which is preliminary data.</text>
</comment>
<dbReference type="RefSeq" id="WP_190127442.1">
    <property type="nucleotide sequence ID" value="NZ_BNBD01000001.1"/>
</dbReference>
<proteinExistence type="inferred from homology"/>
<dbReference type="Gene3D" id="3.60.130.10">
    <property type="entry name" value="Clavaminate synthase-like"/>
    <property type="match status" value="1"/>
</dbReference>
<feature type="binding site" evidence="5">
    <location>
        <position position="155"/>
    </location>
    <ligand>
        <name>Fe cation</name>
        <dbReference type="ChEBI" id="CHEBI:24875"/>
    </ligand>
</feature>
<comment type="similarity">
    <text evidence="1">Belongs to the clavaminate synthase family.</text>
</comment>
<evidence type="ECO:0000256" key="5">
    <source>
        <dbReference type="PIRSR" id="PIRSR019543-2"/>
    </source>
</evidence>
<reference evidence="7" key="1">
    <citation type="journal article" date="2014" name="Int. J. Syst. Evol. Microbiol.">
        <title>Complete genome sequence of Corynebacterium casei LMG S-19264T (=DSM 44701T), isolated from a smear-ripened cheese.</title>
        <authorList>
            <consortium name="US DOE Joint Genome Institute (JGI-PGF)"/>
            <person name="Walter F."/>
            <person name="Albersmeier A."/>
            <person name="Kalinowski J."/>
            <person name="Ruckert C."/>
        </authorList>
    </citation>
    <scope>NUCLEOTIDE SEQUENCE</scope>
    <source>
        <strain evidence="7">JCM 4059</strain>
    </source>
</reference>
<evidence type="ECO:0000256" key="1">
    <source>
        <dbReference type="ARBA" id="ARBA00008425"/>
    </source>
</evidence>
<gene>
    <name evidence="7" type="ORF">GCM10010218_02370</name>
</gene>
<dbReference type="InterPro" id="IPR042098">
    <property type="entry name" value="TauD-like_sf"/>
</dbReference>
<keyword evidence="3" id="KW-0560">Oxidoreductase</keyword>
<evidence type="ECO:0000256" key="4">
    <source>
        <dbReference type="ARBA" id="ARBA00023004"/>
    </source>
</evidence>
<organism evidence="7 8">
    <name type="scientific">Streptomyces mashuensis</name>
    <dbReference type="NCBI Taxonomy" id="33904"/>
    <lineage>
        <taxon>Bacteria</taxon>
        <taxon>Bacillati</taxon>
        <taxon>Actinomycetota</taxon>
        <taxon>Actinomycetes</taxon>
        <taxon>Kitasatosporales</taxon>
        <taxon>Streptomycetaceae</taxon>
        <taxon>Streptomyces</taxon>
    </lineage>
</organism>
<evidence type="ECO:0000313" key="8">
    <source>
        <dbReference type="Proteomes" id="UP000638313"/>
    </source>
</evidence>
<reference evidence="7" key="2">
    <citation type="submission" date="2020-09" db="EMBL/GenBank/DDBJ databases">
        <authorList>
            <person name="Sun Q."/>
            <person name="Ohkuma M."/>
        </authorList>
    </citation>
    <scope>NUCLEOTIDE SEQUENCE</scope>
    <source>
        <strain evidence="7">JCM 4059</strain>
    </source>
</reference>
<evidence type="ECO:0000313" key="7">
    <source>
        <dbReference type="EMBL" id="GHF25221.1"/>
    </source>
</evidence>
<dbReference type="GO" id="GO:0016491">
    <property type="term" value="F:oxidoreductase activity"/>
    <property type="evidence" value="ECO:0007669"/>
    <property type="project" value="UniProtKB-KW"/>
</dbReference>
<dbReference type="Pfam" id="PF02668">
    <property type="entry name" value="TauD"/>
    <property type="match status" value="1"/>
</dbReference>
<feature type="binding site" evidence="5">
    <location>
        <position position="287"/>
    </location>
    <ligand>
        <name>Fe cation</name>
        <dbReference type="ChEBI" id="CHEBI:24875"/>
    </ligand>
</feature>
<dbReference type="Proteomes" id="UP000638313">
    <property type="component" value="Unassembled WGS sequence"/>
</dbReference>
<protein>
    <submittedName>
        <fullName evidence="7">L-asparagine oxygenase</fullName>
    </submittedName>
</protein>
<evidence type="ECO:0000256" key="3">
    <source>
        <dbReference type="ARBA" id="ARBA00023002"/>
    </source>
</evidence>
<name>A0A919E8S1_9ACTN</name>
<dbReference type="InterPro" id="IPR014503">
    <property type="entry name" value="Clavaminate_syn-like"/>
</dbReference>
<dbReference type="GO" id="GO:0005506">
    <property type="term" value="F:iron ion binding"/>
    <property type="evidence" value="ECO:0007669"/>
    <property type="project" value="InterPro"/>
</dbReference>
<feature type="domain" description="TauD/TfdA-like" evidence="6">
    <location>
        <begin position="139"/>
        <end position="306"/>
    </location>
</feature>